<protein>
    <recommendedName>
        <fullName evidence="9">Potassium/proton antiporter CemA</fullName>
    </recommendedName>
    <alternativeName>
        <fullName evidence="9">Chloroplast envelope membrane protein A</fullName>
        <shortName evidence="9">CemA</shortName>
    </alternativeName>
</protein>
<keyword evidence="9" id="KW-0633">Potassium transport</keyword>
<dbReference type="EMBL" id="KY407658">
    <property type="protein sequence ID" value="ARK14557.1"/>
    <property type="molecule type" value="Genomic_DNA"/>
</dbReference>
<evidence type="ECO:0000256" key="1">
    <source>
        <dbReference type="ARBA" id="ARBA00004141"/>
    </source>
</evidence>
<evidence type="ECO:0000256" key="4">
    <source>
        <dbReference type="ARBA" id="ARBA00022781"/>
    </source>
</evidence>
<feature type="transmembrane region" description="Helical" evidence="9">
    <location>
        <begin position="453"/>
        <end position="471"/>
    </location>
</feature>
<evidence type="ECO:0000256" key="2">
    <source>
        <dbReference type="ARBA" id="ARBA00022448"/>
    </source>
</evidence>
<reference evidence="11" key="1">
    <citation type="journal article" date="2017" name="Sci. Rep.">
        <title>Divergent copies of the large inverted repeat in the chloroplast genomes of ulvophycean green algae.</title>
        <authorList>
            <person name="Turmel M."/>
            <person name="Otis C."/>
            <person name="Lemieux C."/>
        </authorList>
    </citation>
    <scope>NUCLEOTIDE SEQUENCE</scope>
</reference>
<accession>A0A1W6EGP1</accession>
<evidence type="ECO:0000256" key="5">
    <source>
        <dbReference type="ARBA" id="ARBA00022989"/>
    </source>
</evidence>
<comment type="subcellular location">
    <subcellularLocation>
        <location evidence="1">Membrane</location>
        <topology evidence="1">Multi-pass membrane protein</topology>
    </subcellularLocation>
    <subcellularLocation>
        <location evidence="9">Plastid</location>
        <location evidence="9">Chloroplast inner membrane</location>
        <topology evidence="9">Multi-pass membrane protein</topology>
    </subcellularLocation>
</comment>
<comment type="function">
    <text evidence="9">Contributes to K(+)/H(+) antiport activity by supporting proton efflux to control proton extrusion and homeostasis in chloroplasts in a light-dependent manner to modulate photosynthesis. Prevents excessive induction of non-photochemical quenching (NPQ) under continuous-light conditions. Indirectly promotes efficient inorganic carbon uptake into chloroplasts.</text>
</comment>
<dbReference type="PANTHER" id="PTHR33650">
    <property type="entry name" value="CHLOROPLAST ENVELOPE MEMBRANE PROTEIN-RELATED"/>
    <property type="match status" value="1"/>
</dbReference>
<keyword evidence="4 9" id="KW-0375">Hydrogen ion transport</keyword>
<keyword evidence="5 9" id="KW-1133">Transmembrane helix</keyword>
<keyword evidence="9" id="KW-0630">Potassium</keyword>
<evidence type="ECO:0000256" key="8">
    <source>
        <dbReference type="ARBA" id="ARBA00043980"/>
    </source>
</evidence>
<evidence type="ECO:0000256" key="6">
    <source>
        <dbReference type="ARBA" id="ARBA00023065"/>
    </source>
</evidence>
<evidence type="ECO:0000313" key="11">
    <source>
        <dbReference type="EMBL" id="ARK14557.1"/>
    </source>
</evidence>
<geneLocation type="chloroplast" evidence="11"/>
<keyword evidence="9" id="KW-0050">Antiport</keyword>
<name>A0A1W6EGP1_9CHLO</name>
<dbReference type="InterPro" id="IPR004282">
    <property type="entry name" value="CemA"/>
</dbReference>
<feature type="compositionally biased region" description="Polar residues" evidence="10">
    <location>
        <begin position="1"/>
        <end position="34"/>
    </location>
</feature>
<feature type="transmembrane region" description="Helical" evidence="9">
    <location>
        <begin position="99"/>
        <end position="120"/>
    </location>
</feature>
<keyword evidence="9" id="KW-1001">Plastid inner membrane</keyword>
<dbReference type="PANTHER" id="PTHR33650:SF2">
    <property type="entry name" value="CHLOROPLAST ENVELOPE MEMBRANE PROTEIN"/>
    <property type="match status" value="1"/>
</dbReference>
<comment type="catalytic activity">
    <reaction evidence="9">
        <text>K(+)(in) + H(+)(out) = K(+)(out) + H(+)(in)</text>
        <dbReference type="Rhea" id="RHEA:29467"/>
        <dbReference type="ChEBI" id="CHEBI:15378"/>
        <dbReference type="ChEBI" id="CHEBI:29103"/>
    </reaction>
</comment>
<gene>
    <name evidence="9 11" type="primary">cemA</name>
</gene>
<evidence type="ECO:0000256" key="7">
    <source>
        <dbReference type="ARBA" id="ARBA00023136"/>
    </source>
</evidence>
<dbReference type="GO" id="GO:0015297">
    <property type="term" value="F:antiporter activity"/>
    <property type="evidence" value="ECO:0007669"/>
    <property type="project" value="UniProtKB-KW"/>
</dbReference>
<sequence length="530" mass="61028">MKQNKKNSEQFQNSDFFDRPSNTHPTNLKTNGSNERNEFLNIPSPKRKKIRLLPTKRPVEEIGLVPRSIIRTFSRFIKQMFFETTDLVVQEFRISRYQVLVSIQCLLLLIFIPIVTNFVATNFIFKPLTEYFWNANQNEIFLNSYQQNRAYLKMQQFENQLYFEVLLNFEINDQSKVDPPDKNKLIEPTLKRGSDQLERSVVASNTEAVNPNTPNQIWTKPIQQSGIALNQPSNLIFKENSLLSSGAFDSQISEVRLKPFKLNDIAPTNNTNELIHNSICFLPIKQLDDAQYDSMSETNLPQSALSNYENSSNYMLNLTSSSNCTLENRASLDLPDSPQKINSTSTVIGTEESKNTVESFHFIELSETPINQKSLPQNAQLTQNFSKKIQQKTLELAFESNQQSINALNNLFGDFITLITIFLLFLGLKPQIIILKSFLLESLYSLSDTTKSFLLILSTDLLVGFHSPRGWEVFIDFVLNRFGFPHNENFIFLFVATFPVLLDTVFKYWIFRYLNKISPSTVATYHAMIE</sequence>
<keyword evidence="11" id="KW-0934">Plastid</keyword>
<dbReference type="GO" id="GO:0009706">
    <property type="term" value="C:chloroplast inner membrane"/>
    <property type="evidence" value="ECO:0007669"/>
    <property type="project" value="UniProtKB-SubCell"/>
</dbReference>
<dbReference type="Pfam" id="PF03040">
    <property type="entry name" value="CemA"/>
    <property type="match status" value="2"/>
</dbReference>
<feature type="transmembrane region" description="Helical" evidence="9">
    <location>
        <begin position="491"/>
        <end position="510"/>
    </location>
</feature>
<evidence type="ECO:0000256" key="3">
    <source>
        <dbReference type="ARBA" id="ARBA00022692"/>
    </source>
</evidence>
<keyword evidence="6 9" id="KW-0406">Ion transport</keyword>
<dbReference type="AlphaFoldDB" id="A0A1W6EGP1"/>
<organism evidence="11">
    <name type="scientific">Pseudocharacium americanum</name>
    <dbReference type="NCBI Taxonomy" id="231080"/>
    <lineage>
        <taxon>Eukaryota</taxon>
        <taxon>Viridiplantae</taxon>
        <taxon>Chlorophyta</taxon>
        <taxon>core chlorophytes</taxon>
        <taxon>Ulvophyceae</taxon>
        <taxon>Ignatiales</taxon>
        <taxon>Ignatiaceae</taxon>
        <taxon>Pseudocharacium</taxon>
    </lineage>
</organism>
<keyword evidence="2 9" id="KW-0813">Transport</keyword>
<keyword evidence="11" id="KW-0150">Chloroplast</keyword>
<evidence type="ECO:0000256" key="10">
    <source>
        <dbReference type="SAM" id="MobiDB-lite"/>
    </source>
</evidence>
<dbReference type="GO" id="GO:0006813">
    <property type="term" value="P:potassium ion transport"/>
    <property type="evidence" value="ECO:0007669"/>
    <property type="project" value="UniProtKB-UniRule"/>
</dbReference>
<dbReference type="HAMAP" id="MF_01308">
    <property type="entry name" value="CemA_PxcA"/>
    <property type="match status" value="1"/>
</dbReference>
<dbReference type="GO" id="GO:0015078">
    <property type="term" value="F:proton transmembrane transporter activity"/>
    <property type="evidence" value="ECO:0007669"/>
    <property type="project" value="UniProtKB-UniRule"/>
</dbReference>
<dbReference type="GeneID" id="32890183"/>
<feature type="transmembrane region" description="Helical" evidence="9">
    <location>
        <begin position="411"/>
        <end position="432"/>
    </location>
</feature>
<keyword evidence="3 9" id="KW-0812">Transmembrane</keyword>
<evidence type="ECO:0000256" key="9">
    <source>
        <dbReference type="HAMAP-Rule" id="MF_01308"/>
    </source>
</evidence>
<dbReference type="RefSeq" id="YP_009367614.1">
    <property type="nucleotide sequence ID" value="NC_034711.1"/>
</dbReference>
<feature type="region of interest" description="Disordered" evidence="10">
    <location>
        <begin position="1"/>
        <end position="40"/>
    </location>
</feature>
<comment type="similarity">
    <text evidence="8 9">Belongs to the CemA family.</text>
</comment>
<keyword evidence="7 9" id="KW-0472">Membrane</keyword>
<proteinExistence type="inferred from homology"/>